<dbReference type="Gene3D" id="3.40.50.11290">
    <property type="match status" value="1"/>
</dbReference>
<evidence type="ECO:0000313" key="3">
    <source>
        <dbReference type="EMBL" id="ADG94748.1"/>
    </source>
</evidence>
<evidence type="ECO:0000313" key="4">
    <source>
        <dbReference type="Proteomes" id="UP000000939"/>
    </source>
</evidence>
<dbReference type="RefSeq" id="WP_013136892.1">
    <property type="nucleotide sequence ID" value="NC_014166.1"/>
</dbReference>
<dbReference type="eggNOG" id="COG2307">
    <property type="taxonomic scope" value="Bacteria"/>
</dbReference>
<accession>D5V7X8</accession>
<protein>
    <submittedName>
        <fullName evidence="3">Uncharacterized protein</fullName>
    </submittedName>
</protein>
<gene>
    <name evidence="3" type="ordered locus">Arnit_3101</name>
</gene>
<dbReference type="SUPFAM" id="SSF56059">
    <property type="entry name" value="Glutathione synthetase ATP-binding domain-like"/>
    <property type="match status" value="1"/>
</dbReference>
<dbReference type="Pfam" id="PF04168">
    <property type="entry name" value="Alpha-E"/>
    <property type="match status" value="1"/>
</dbReference>
<evidence type="ECO:0000259" key="1">
    <source>
        <dbReference type="Pfam" id="PF04168"/>
    </source>
</evidence>
<dbReference type="eggNOG" id="COG2308">
    <property type="taxonomic scope" value="Bacteria"/>
</dbReference>
<feature type="domain" description="DUF403" evidence="1">
    <location>
        <begin position="506"/>
        <end position="826"/>
    </location>
</feature>
<dbReference type="EMBL" id="CP001999">
    <property type="protein sequence ID" value="ADG94748.1"/>
    <property type="molecule type" value="Genomic_DNA"/>
</dbReference>
<dbReference type="Pfam" id="PF14403">
    <property type="entry name" value="CP_ATPgrasp_2"/>
    <property type="match status" value="1"/>
</dbReference>
<name>D5V7X8_ARCNC</name>
<dbReference type="AlphaFoldDB" id="D5V7X8"/>
<sequence length="831" mass="96565">MSIFDAYKLESSFDEMFDKDTNVKEHWKDILKDLEKAGIEKLEQKQIEIDWRLEDNGVTYNIYNDPNGTNRRWNLDPIPFVVTKEEWEEVSKGLAQRAKLLNLIFKDIYTEQRLIKEGIVPAEIIYGHKSFLPIVFNFENEDYYSMKFYATDISRGPDGKFWVINDRTQSPSGLGYAIENRLTMNSISNELYPDVKTFKISKFIEGFKEMLTSFASKNNENPLITLLTPGPHNETYFEHSYLSSFLNLTLVQGEDLLTKNNQLWLKTLSGLKKVDAMIRRVDSRYCDPLELRTDSQLGVSGLVNVLRNDNLSMINPIGVGILENIGLNPFMENIAKFFLDEELILPQIATWWCGQKKELAFVLENLTNLIVKRIDKSSRLEVFFGNQLNEEELLKLKEKILANPNYYVGQEIIDFSTVPSFYKDKIEPRNAVIRAFSYLNEEEEYSVMPSGLVRVSSSKNSLVVSNQKGGTSKDLWILGENHAHAAVNLYRNKDFVDSRLENISTKRAENLFWLGRYLTRAISTTRMIRFNLKSLLNINRYDDDNNISKKTANILNVSLTHLTMTYPGFLNEEEVNPLKEVVAVIKDTNKVGSLSFTLSMLSNINANVKNLLTMEAWRIYERMQKDWFNYNKRTVISNREHINELDNLLIYLMAYKELIDESIFKEQGLILYDIGCKLEASQLLISKMRSLLTTKLDNILEYDILDSMLNSYESYNSYRAHYKSSLDLENIIEFLLFNTKYPKSLIYIINELLQNLKELPYINKDTHLSDFEAPIFKIYSMLKLSNAKSLLKTKDEDFIYKKFDNLLSKASLHLAESSEELTKTYFSHYNE</sequence>
<dbReference type="Proteomes" id="UP000000939">
    <property type="component" value="Chromosome"/>
</dbReference>
<dbReference type="OrthoDB" id="9804079at2"/>
<organism evidence="3 4">
    <name type="scientific">Arcobacter nitrofigilis (strain ATCC 33309 / DSM 7299 / CCUG 15893 / LMG 7604 / NCTC 12251 / CI)</name>
    <name type="common">Campylobacter nitrofigilis</name>
    <dbReference type="NCBI Taxonomy" id="572480"/>
    <lineage>
        <taxon>Bacteria</taxon>
        <taxon>Pseudomonadati</taxon>
        <taxon>Campylobacterota</taxon>
        <taxon>Epsilonproteobacteria</taxon>
        <taxon>Campylobacterales</taxon>
        <taxon>Arcobacteraceae</taxon>
        <taxon>Arcobacter</taxon>
    </lineage>
</organism>
<proteinExistence type="predicted"/>
<dbReference type="PANTHER" id="PTHR34595">
    <property type="entry name" value="BLR5612 PROTEIN"/>
    <property type="match status" value="1"/>
</dbReference>
<dbReference type="InterPro" id="IPR051680">
    <property type="entry name" value="ATP-dep_Glu-Cys_Ligase-2"/>
</dbReference>
<dbReference type="STRING" id="572480.Arnit_3101"/>
<reference evidence="3 4" key="1">
    <citation type="journal article" date="2010" name="Stand. Genomic Sci.">
        <title>Complete genome sequence of Arcobacter nitrofigilis type strain (CI).</title>
        <authorList>
            <person name="Pati A."/>
            <person name="Gronow S."/>
            <person name="Lapidus A."/>
            <person name="Copeland A."/>
            <person name="Glavina Del Rio T."/>
            <person name="Nolan M."/>
            <person name="Lucas S."/>
            <person name="Tice H."/>
            <person name="Cheng J.F."/>
            <person name="Han C."/>
            <person name="Chertkov O."/>
            <person name="Bruce D."/>
            <person name="Tapia R."/>
            <person name="Goodwin L."/>
            <person name="Pitluck S."/>
            <person name="Liolios K."/>
            <person name="Ivanova N."/>
            <person name="Mavromatis K."/>
            <person name="Chen A."/>
            <person name="Palaniappan K."/>
            <person name="Land M."/>
            <person name="Hauser L."/>
            <person name="Chang Y.J."/>
            <person name="Jeffries C.D."/>
            <person name="Detter J.C."/>
            <person name="Rohde M."/>
            <person name="Goker M."/>
            <person name="Bristow J."/>
            <person name="Eisen J.A."/>
            <person name="Markowitz V."/>
            <person name="Hugenholtz P."/>
            <person name="Klenk H.P."/>
            <person name="Kyrpides N.C."/>
        </authorList>
    </citation>
    <scope>NUCLEOTIDE SEQUENCE [LARGE SCALE GENOMIC DNA]</scope>
    <source>
        <strain evidence="4">ATCC 33309 / DSM 7299 / CCUG 15893 / LMG 7604 / NCTC 12251 / CI</strain>
    </source>
</reference>
<feature type="domain" description="Circularly permuted ATP-grasp type 2" evidence="2">
    <location>
        <begin position="79"/>
        <end position="456"/>
    </location>
</feature>
<dbReference type="KEGG" id="ant:Arnit_3101"/>
<keyword evidence="4" id="KW-1185">Reference proteome</keyword>
<evidence type="ECO:0000259" key="2">
    <source>
        <dbReference type="Pfam" id="PF14403"/>
    </source>
</evidence>
<dbReference type="InterPro" id="IPR007296">
    <property type="entry name" value="DUF403"/>
</dbReference>
<dbReference type="InterPro" id="IPR025841">
    <property type="entry name" value="CP_ATPgrasp_2"/>
</dbReference>
<dbReference type="HOGENOM" id="CLU_013951_0_0_7"/>
<dbReference type="PANTHER" id="PTHR34595:SF2">
    <property type="entry name" value="BLR2978 PROTEIN"/>
    <property type="match status" value="1"/>
</dbReference>
<dbReference type="Gene3D" id="3.30.1490.270">
    <property type="match status" value="1"/>
</dbReference>